<keyword evidence="3 5" id="KW-0413">Isomerase</keyword>
<name>A0A2S7WEE0_9FLAO</name>
<organism evidence="5 6">
    <name type="scientific">Polaribacter gangjinensis</name>
    <dbReference type="NCBI Taxonomy" id="574710"/>
    <lineage>
        <taxon>Bacteria</taxon>
        <taxon>Pseudomonadati</taxon>
        <taxon>Bacteroidota</taxon>
        <taxon>Flavobacteriia</taxon>
        <taxon>Flavobacteriales</taxon>
        <taxon>Flavobacteriaceae</taxon>
    </lineage>
</organism>
<reference evidence="5 6" key="1">
    <citation type="submission" date="2016-12" db="EMBL/GenBank/DDBJ databases">
        <title>Trade-off between light-utilization and light-protection in marine flavobacteria.</title>
        <authorList>
            <person name="Kumagai Y."/>
            <person name="Yoshizawa S."/>
            <person name="Kogure K."/>
            <person name="Iwasaki W."/>
        </authorList>
    </citation>
    <scope>NUCLEOTIDE SEQUENCE [LARGE SCALE GENOMIC DNA]</scope>
    <source>
        <strain evidence="5 6">KCTC 22729</strain>
    </source>
</reference>
<dbReference type="PANTHER" id="PTHR43246">
    <property type="entry name" value="PEPTIDYL-PROLYL CIS-TRANS ISOMERASE CYP38, CHLOROPLASTIC"/>
    <property type="match status" value="1"/>
</dbReference>
<dbReference type="InterPro" id="IPR002130">
    <property type="entry name" value="Cyclophilin-type_PPIase_dom"/>
</dbReference>
<dbReference type="Gene3D" id="2.40.100.10">
    <property type="entry name" value="Cyclophilin-like"/>
    <property type="match status" value="1"/>
</dbReference>
<dbReference type="RefSeq" id="WP_105047111.1">
    <property type="nucleotide sequence ID" value="NZ_CP150662.1"/>
</dbReference>
<protein>
    <recommendedName>
        <fullName evidence="1">peptidylprolyl isomerase</fullName>
        <ecNumber evidence="1">5.2.1.8</ecNumber>
    </recommendedName>
</protein>
<dbReference type="InterPro" id="IPR029000">
    <property type="entry name" value="Cyclophilin-like_dom_sf"/>
</dbReference>
<dbReference type="InterPro" id="IPR044665">
    <property type="entry name" value="E_coli_cyclophilin_A-like"/>
</dbReference>
<evidence type="ECO:0000313" key="5">
    <source>
        <dbReference type="EMBL" id="PQJ75964.1"/>
    </source>
</evidence>
<accession>A0A2S7WEE0</accession>
<evidence type="ECO:0000313" key="6">
    <source>
        <dbReference type="Proteomes" id="UP000237608"/>
    </source>
</evidence>
<evidence type="ECO:0000259" key="4">
    <source>
        <dbReference type="PROSITE" id="PS50072"/>
    </source>
</evidence>
<dbReference type="AlphaFoldDB" id="A0A2S7WEE0"/>
<evidence type="ECO:0000256" key="2">
    <source>
        <dbReference type="ARBA" id="ARBA00023110"/>
    </source>
</evidence>
<feature type="domain" description="PPIase cyclophilin-type" evidence="4">
    <location>
        <begin position="45"/>
        <end position="201"/>
    </location>
</feature>
<dbReference type="OrthoDB" id="9807797at2"/>
<gene>
    <name evidence="5" type="ORF">BTO13_12340</name>
</gene>
<dbReference type="PROSITE" id="PS50072">
    <property type="entry name" value="CSA_PPIASE_2"/>
    <property type="match status" value="1"/>
</dbReference>
<dbReference type="EC" id="5.2.1.8" evidence="1"/>
<keyword evidence="6" id="KW-1185">Reference proteome</keyword>
<evidence type="ECO:0000256" key="3">
    <source>
        <dbReference type="ARBA" id="ARBA00023235"/>
    </source>
</evidence>
<comment type="caution">
    <text evidence="5">The sequence shown here is derived from an EMBL/GenBank/DDBJ whole genome shotgun (WGS) entry which is preliminary data.</text>
</comment>
<dbReference type="GO" id="GO:0003755">
    <property type="term" value="F:peptidyl-prolyl cis-trans isomerase activity"/>
    <property type="evidence" value="ECO:0007669"/>
    <property type="project" value="UniProtKB-KW"/>
</dbReference>
<evidence type="ECO:0000256" key="1">
    <source>
        <dbReference type="ARBA" id="ARBA00013194"/>
    </source>
</evidence>
<dbReference type="Pfam" id="PF00160">
    <property type="entry name" value="Pro_isomerase"/>
    <property type="match status" value="1"/>
</dbReference>
<keyword evidence="2" id="KW-0697">Rotamase</keyword>
<dbReference type="EMBL" id="MSCL01000001">
    <property type="protein sequence ID" value="PQJ75964.1"/>
    <property type="molecule type" value="Genomic_DNA"/>
</dbReference>
<dbReference type="PROSITE" id="PS51257">
    <property type="entry name" value="PROKAR_LIPOPROTEIN"/>
    <property type="match status" value="1"/>
</dbReference>
<sequence>MKKITLFFAFLLLFSCSKKLFNEKWTKEKAPSEFKAVFETTKGNFEIYAKREWSPKGVDRLYSLIKNGFYTDMPIFRVVPNFVAQFGIHNDSILNNRWSKFGLDDEPVIVKNDSMTIAFARGGVKTRTTQIFINLKDNNRLDELEYSGVKGFPVVAKVIKGSENVLKFYDKYGDKLGFRQDSIQKYGNKFIKKNYPEVDFIYKATILK</sequence>
<dbReference type="Proteomes" id="UP000237608">
    <property type="component" value="Unassembled WGS sequence"/>
</dbReference>
<proteinExistence type="predicted"/>
<dbReference type="SUPFAM" id="SSF50891">
    <property type="entry name" value="Cyclophilin-like"/>
    <property type="match status" value="1"/>
</dbReference>